<proteinExistence type="predicted"/>
<reference evidence="2 3" key="1">
    <citation type="submission" date="2017-09" db="EMBL/GenBank/DDBJ databases">
        <authorList>
            <person name="Lee N."/>
            <person name="Cho B.-K."/>
        </authorList>
    </citation>
    <scope>NUCLEOTIDE SEQUENCE [LARGE SCALE GENOMIC DNA]</scope>
    <source>
        <strain evidence="2 3">ATCC 13879</strain>
    </source>
</reference>
<keyword evidence="3" id="KW-1185">Reference proteome</keyword>
<sequence>MERLEHLRGAAARRQDGALSKLLLFAGSGFTGDLRREADRRGDVEPTRAHLTGRSAGWAGP</sequence>
<feature type="region of interest" description="Disordered" evidence="1">
    <location>
        <begin position="33"/>
        <end position="61"/>
    </location>
</feature>
<feature type="compositionally biased region" description="Basic and acidic residues" evidence="1">
    <location>
        <begin position="33"/>
        <end position="48"/>
    </location>
</feature>
<evidence type="ECO:0000313" key="3">
    <source>
        <dbReference type="Proteomes" id="UP000326041"/>
    </source>
</evidence>
<protein>
    <submittedName>
        <fullName evidence="2">Uncharacterized protein</fullName>
    </submittedName>
</protein>
<evidence type="ECO:0000256" key="1">
    <source>
        <dbReference type="SAM" id="MobiDB-lite"/>
    </source>
</evidence>
<organism evidence="2 3">
    <name type="scientific">Streptomyces prasinus</name>
    <dbReference type="NCBI Taxonomy" id="67345"/>
    <lineage>
        <taxon>Bacteria</taxon>
        <taxon>Bacillati</taxon>
        <taxon>Actinomycetota</taxon>
        <taxon>Actinomycetes</taxon>
        <taxon>Kitasatosporales</taxon>
        <taxon>Streptomycetaceae</taxon>
        <taxon>Streptomyces</taxon>
    </lineage>
</organism>
<dbReference type="Proteomes" id="UP000326041">
    <property type="component" value="Chromosome"/>
</dbReference>
<name>A0ABX6B3T6_9ACTN</name>
<accession>A0ABX6B3T6</accession>
<dbReference type="EMBL" id="CP023697">
    <property type="protein sequence ID" value="QEV08751.1"/>
    <property type="molecule type" value="Genomic_DNA"/>
</dbReference>
<evidence type="ECO:0000313" key="2">
    <source>
        <dbReference type="EMBL" id="QEV08751.1"/>
    </source>
</evidence>
<gene>
    <name evidence="2" type="ORF">CP972_26725</name>
</gene>